<reference evidence="2" key="1">
    <citation type="journal article" date="2018" name="Int. J. Syst. Evol. Microbiol.">
        <title>Carboxylicivirga sediminis sp. nov., isolated from coastal sediment.</title>
        <authorList>
            <person name="Wang F.Q."/>
            <person name="Ren L.H."/>
            <person name="Zou R.J."/>
            <person name="Sun Y.Z."/>
            <person name="Liu X.J."/>
            <person name="Jiang F."/>
            <person name="Liu L.J."/>
        </authorList>
    </citation>
    <scope>NUCLEOTIDE SEQUENCE</scope>
    <source>
        <strain evidence="2">JR1</strain>
    </source>
</reference>
<name>A0A941IYF3_9BACT</name>
<dbReference type="SUPFAM" id="SSF54909">
    <property type="entry name" value="Dimeric alpha+beta barrel"/>
    <property type="match status" value="1"/>
</dbReference>
<gene>
    <name evidence="2" type="ORF">KDU71_13170</name>
</gene>
<dbReference type="InterPro" id="IPR013097">
    <property type="entry name" value="Dabb"/>
</dbReference>
<dbReference type="Pfam" id="PF07876">
    <property type="entry name" value="Dabb"/>
    <property type="match status" value="1"/>
</dbReference>
<protein>
    <submittedName>
        <fullName evidence="2">Dabb family protein</fullName>
    </submittedName>
</protein>
<proteinExistence type="predicted"/>
<keyword evidence="3" id="KW-1185">Reference proteome</keyword>
<dbReference type="RefSeq" id="WP_212191544.1">
    <property type="nucleotide sequence ID" value="NZ_JAGTAR010000019.1"/>
</dbReference>
<accession>A0A941IYF3</accession>
<dbReference type="PROSITE" id="PS51502">
    <property type="entry name" value="S_R_A_B_BARREL"/>
    <property type="match status" value="1"/>
</dbReference>
<dbReference type="PANTHER" id="PTHR37832:SF1">
    <property type="entry name" value="STRESS-RESPONSE A_B BARREL DOMAIN-CONTAINING PROTEIN"/>
    <property type="match status" value="1"/>
</dbReference>
<dbReference type="PANTHER" id="PTHR37832">
    <property type="entry name" value="BLL2683 PROTEIN"/>
    <property type="match status" value="1"/>
</dbReference>
<dbReference type="AlphaFoldDB" id="A0A941IYF3"/>
<evidence type="ECO:0000313" key="3">
    <source>
        <dbReference type="Proteomes" id="UP000679220"/>
    </source>
</evidence>
<evidence type="ECO:0000313" key="2">
    <source>
        <dbReference type="EMBL" id="MBR8536518.1"/>
    </source>
</evidence>
<dbReference type="EMBL" id="JAGTAR010000019">
    <property type="protein sequence ID" value="MBR8536518.1"/>
    <property type="molecule type" value="Genomic_DNA"/>
</dbReference>
<dbReference type="SMART" id="SM00886">
    <property type="entry name" value="Dabb"/>
    <property type="match status" value="1"/>
</dbReference>
<comment type="caution">
    <text evidence="2">The sequence shown here is derived from an EMBL/GenBank/DDBJ whole genome shotgun (WGS) entry which is preliminary data.</text>
</comment>
<dbReference type="InterPro" id="IPR011008">
    <property type="entry name" value="Dimeric_a/b-barrel"/>
</dbReference>
<dbReference type="Gene3D" id="3.30.70.100">
    <property type="match status" value="1"/>
</dbReference>
<reference evidence="2" key="2">
    <citation type="submission" date="2021-04" db="EMBL/GenBank/DDBJ databases">
        <authorList>
            <person name="Zhang T."/>
            <person name="Zhang Y."/>
            <person name="Lu D."/>
            <person name="Zuo D."/>
            <person name="Du Z."/>
        </authorList>
    </citation>
    <scope>NUCLEOTIDE SEQUENCE</scope>
    <source>
        <strain evidence="2">JR1</strain>
    </source>
</reference>
<feature type="domain" description="Stress-response A/B barrel" evidence="1">
    <location>
        <begin position="2"/>
        <end position="97"/>
    </location>
</feature>
<sequence length="99" mass="11268">MIKHIVLFQLKSFDSEKLKSAKIEEIKEGLLALDDKIDALLSIEVGVNCNPNEQFDIALTTTFNNMEDLETYAKHPDHLAVGKIIREVLEARSCVDFEY</sequence>
<organism evidence="2 3">
    <name type="scientific">Carboxylicivirga sediminis</name>
    <dbReference type="NCBI Taxonomy" id="2006564"/>
    <lineage>
        <taxon>Bacteria</taxon>
        <taxon>Pseudomonadati</taxon>
        <taxon>Bacteroidota</taxon>
        <taxon>Bacteroidia</taxon>
        <taxon>Marinilabiliales</taxon>
        <taxon>Marinilabiliaceae</taxon>
        <taxon>Carboxylicivirga</taxon>
    </lineage>
</organism>
<dbReference type="Proteomes" id="UP000679220">
    <property type="component" value="Unassembled WGS sequence"/>
</dbReference>
<evidence type="ECO:0000259" key="1">
    <source>
        <dbReference type="PROSITE" id="PS51502"/>
    </source>
</evidence>